<gene>
    <name evidence="2" type="ORF">B0T19DRAFT_270102</name>
</gene>
<keyword evidence="3" id="KW-1185">Reference proteome</keyword>
<reference evidence="2" key="1">
    <citation type="journal article" date="2023" name="Mol. Phylogenet. Evol.">
        <title>Genome-scale phylogeny and comparative genomics of the fungal order Sordariales.</title>
        <authorList>
            <person name="Hensen N."/>
            <person name="Bonometti L."/>
            <person name="Westerberg I."/>
            <person name="Brannstrom I.O."/>
            <person name="Guillou S."/>
            <person name="Cros-Aarteil S."/>
            <person name="Calhoun S."/>
            <person name="Haridas S."/>
            <person name="Kuo A."/>
            <person name="Mondo S."/>
            <person name="Pangilinan J."/>
            <person name="Riley R."/>
            <person name="LaButti K."/>
            <person name="Andreopoulos B."/>
            <person name="Lipzen A."/>
            <person name="Chen C."/>
            <person name="Yan M."/>
            <person name="Daum C."/>
            <person name="Ng V."/>
            <person name="Clum A."/>
            <person name="Steindorff A."/>
            <person name="Ohm R.A."/>
            <person name="Martin F."/>
            <person name="Silar P."/>
            <person name="Natvig D.O."/>
            <person name="Lalanne C."/>
            <person name="Gautier V."/>
            <person name="Ament-Velasquez S.L."/>
            <person name="Kruys A."/>
            <person name="Hutchinson M.I."/>
            <person name="Powell A.J."/>
            <person name="Barry K."/>
            <person name="Miller A.N."/>
            <person name="Grigoriev I.V."/>
            <person name="Debuchy R."/>
            <person name="Gladieux P."/>
            <person name="Hiltunen Thoren M."/>
            <person name="Johannesson H."/>
        </authorList>
    </citation>
    <scope>NUCLEOTIDE SEQUENCE</scope>
    <source>
        <strain evidence="2">SMH4131-1</strain>
    </source>
</reference>
<organism evidence="2 3">
    <name type="scientific">Cercophora scortea</name>
    <dbReference type="NCBI Taxonomy" id="314031"/>
    <lineage>
        <taxon>Eukaryota</taxon>
        <taxon>Fungi</taxon>
        <taxon>Dikarya</taxon>
        <taxon>Ascomycota</taxon>
        <taxon>Pezizomycotina</taxon>
        <taxon>Sordariomycetes</taxon>
        <taxon>Sordariomycetidae</taxon>
        <taxon>Sordariales</taxon>
        <taxon>Lasiosphaeriaceae</taxon>
        <taxon>Cercophora</taxon>
    </lineage>
</organism>
<feature type="domain" description="T6SS Phospholipase effector Tle1-like catalytic" evidence="1">
    <location>
        <begin position="27"/>
        <end position="166"/>
    </location>
</feature>
<comment type="caution">
    <text evidence="2">The sequence shown here is derived from an EMBL/GenBank/DDBJ whole genome shotgun (WGS) entry which is preliminary data.</text>
</comment>
<dbReference type="PANTHER" id="PTHR33840:SF1">
    <property type="entry name" value="TLE1 PHOSPHOLIPASE DOMAIN-CONTAINING PROTEIN"/>
    <property type="match status" value="1"/>
</dbReference>
<evidence type="ECO:0000259" key="1">
    <source>
        <dbReference type="Pfam" id="PF09994"/>
    </source>
</evidence>
<protein>
    <recommendedName>
        <fullName evidence="1">T6SS Phospholipase effector Tle1-like catalytic domain-containing protein</fullName>
    </recommendedName>
</protein>
<dbReference type="SUPFAM" id="SSF53474">
    <property type="entry name" value="alpha/beta-Hydrolases"/>
    <property type="match status" value="1"/>
</dbReference>
<dbReference type="EMBL" id="JAUEPO010000006">
    <property type="protein sequence ID" value="KAK3319657.1"/>
    <property type="molecule type" value="Genomic_DNA"/>
</dbReference>
<dbReference type="InterPro" id="IPR029058">
    <property type="entry name" value="AB_hydrolase_fold"/>
</dbReference>
<evidence type="ECO:0000313" key="3">
    <source>
        <dbReference type="Proteomes" id="UP001286456"/>
    </source>
</evidence>
<dbReference type="Pfam" id="PF09994">
    <property type="entry name" value="T6SS_Tle1-like_cat"/>
    <property type="match status" value="2"/>
</dbReference>
<dbReference type="Proteomes" id="UP001286456">
    <property type="component" value="Unassembled WGS sequence"/>
</dbReference>
<name>A0AAE0I701_9PEZI</name>
<reference evidence="2" key="2">
    <citation type="submission" date="2023-06" db="EMBL/GenBank/DDBJ databases">
        <authorList>
            <consortium name="Lawrence Berkeley National Laboratory"/>
            <person name="Haridas S."/>
            <person name="Hensen N."/>
            <person name="Bonometti L."/>
            <person name="Westerberg I."/>
            <person name="Brannstrom I.O."/>
            <person name="Guillou S."/>
            <person name="Cros-Aarteil S."/>
            <person name="Calhoun S."/>
            <person name="Kuo A."/>
            <person name="Mondo S."/>
            <person name="Pangilinan J."/>
            <person name="Riley R."/>
            <person name="Labutti K."/>
            <person name="Andreopoulos B."/>
            <person name="Lipzen A."/>
            <person name="Chen C."/>
            <person name="Yanf M."/>
            <person name="Daum C."/>
            <person name="Ng V."/>
            <person name="Clum A."/>
            <person name="Steindorff A."/>
            <person name="Ohm R."/>
            <person name="Martin F."/>
            <person name="Silar P."/>
            <person name="Natvig D."/>
            <person name="Lalanne C."/>
            <person name="Gautier V."/>
            <person name="Ament-Velasquez S.L."/>
            <person name="Kruys A."/>
            <person name="Hutchinson M.I."/>
            <person name="Powell A.J."/>
            <person name="Barry K."/>
            <person name="Miller A.N."/>
            <person name="Grigoriev I.V."/>
            <person name="Debuchy R."/>
            <person name="Gladieux P."/>
            <person name="Thoren M.H."/>
            <person name="Johannesson H."/>
        </authorList>
    </citation>
    <scope>NUCLEOTIDE SEQUENCE</scope>
    <source>
        <strain evidence="2">SMH4131-1</strain>
    </source>
</reference>
<evidence type="ECO:0000313" key="2">
    <source>
        <dbReference type="EMBL" id="KAK3319657.1"/>
    </source>
</evidence>
<dbReference type="AlphaFoldDB" id="A0AAE0I701"/>
<dbReference type="InterPro" id="IPR018712">
    <property type="entry name" value="Tle1-like_cat"/>
</dbReference>
<dbReference type="PANTHER" id="PTHR33840">
    <property type="match status" value="1"/>
</dbReference>
<sequence length="717" mass="79569">MAEPQPGREHVALCAHKSPTGVFPNAKRIIVCCDGTWNDANDRNRGPPTNVSRLSGAVAHKCCSGMPQIVFYHPGAGTEESKVAQTLGGVLGLGVDQDIVESYRFICDNYNPGDEVVIIGFSRGAFTARSVAGMVCALGFLNRAGLDQLPHIFHDYQTWLDWKLDAYNAEDNLMGFTLENVERVIRLQASKARTVRPGDPKPKPSPWVRADKTVEAVLAAERKALYDEMAKLAAGEEKSDTRLKIAKRYREMLAEHEMSLTRREERTGADGVKTIEFVPVEGSVKAVGVWDTVGSLGIPKMPYRVHSRGEDEIRFEGLDVHPKIEHAFHAIALDEWRSAFNCTMWGKKNNTTTNLRQVWFPGTHCNVGGGWEDHQIATIALAWMADQLTSIGVEFSKNEMARIFYSVHPKMTVRKWGLGLLKNPNGATSYPDWLWSSAAAPYHKLRGESTDYATRTPGAYTADGKPDEPLVSPNELVHPCVRIRYHYDGLSMDDDGLWKARALVERGYKLQRLAAPATPIRPGRVPGAVRTYHSVRGVVTPFVGPNDPPKPADFAEKGHAAELFVKLEQPSEKYDLLQLPENPKSHWAWVKEGSVPLPEEHLGMWERMYIKINDKLLVWQDEKERKAAERKAAEEAEAERLRAASRWGITKWTSDKLAPVSKAVSGVFTAAPKAAPTRPKPEGVNPEYGYHDLVSWQVADVPKETTPAVGGVAKPAV</sequence>
<proteinExistence type="predicted"/>
<accession>A0AAE0I701</accession>
<feature type="domain" description="T6SS Phospholipase effector Tle1-like catalytic" evidence="1">
    <location>
        <begin position="246"/>
        <end position="387"/>
    </location>
</feature>